<feature type="binding site" evidence="6">
    <location>
        <position position="185"/>
    </location>
    <ligand>
        <name>Zn(2+)</name>
        <dbReference type="ChEBI" id="CHEBI:29105"/>
        <note>catalytic</note>
    </ligand>
</feature>
<dbReference type="Proteomes" id="UP000663823">
    <property type="component" value="Unassembled WGS sequence"/>
</dbReference>
<dbReference type="InterPro" id="IPR002925">
    <property type="entry name" value="Dienelactn_hydro"/>
</dbReference>
<keyword evidence="3 6" id="KW-0378">Hydrolase</keyword>
<keyword evidence="5 6" id="KW-0482">Metalloprotease</keyword>
<dbReference type="PRINTS" id="PR00480">
    <property type="entry name" value="ASTACIN"/>
</dbReference>
<evidence type="ECO:0000256" key="3">
    <source>
        <dbReference type="ARBA" id="ARBA00022801"/>
    </source>
</evidence>
<dbReference type="GO" id="GO:0008270">
    <property type="term" value="F:zinc ion binding"/>
    <property type="evidence" value="ECO:0007669"/>
    <property type="project" value="UniProtKB-UniRule"/>
</dbReference>
<keyword evidence="1 6" id="KW-0645">Protease</keyword>
<feature type="domain" description="Peptidase M12A" evidence="9">
    <location>
        <begin position="77"/>
        <end position="284"/>
    </location>
</feature>
<dbReference type="InterPro" id="IPR024079">
    <property type="entry name" value="MetalloPept_cat_dom_sf"/>
</dbReference>
<dbReference type="SUPFAM" id="SSF55486">
    <property type="entry name" value="Metalloproteases ('zincins'), catalytic domain"/>
    <property type="match status" value="1"/>
</dbReference>
<feature type="active site" evidence="6">
    <location>
        <position position="182"/>
    </location>
</feature>
<dbReference type="SMART" id="SM00235">
    <property type="entry name" value="ZnMc"/>
    <property type="match status" value="1"/>
</dbReference>
<reference evidence="10" key="1">
    <citation type="submission" date="2021-02" db="EMBL/GenBank/DDBJ databases">
        <authorList>
            <person name="Nowell W R."/>
        </authorList>
    </citation>
    <scope>NUCLEOTIDE SEQUENCE</scope>
</reference>
<dbReference type="SUPFAM" id="SSF53474">
    <property type="entry name" value="alpha/beta-Hydrolases"/>
    <property type="match status" value="1"/>
</dbReference>
<name>A0A818ITU7_9BILA</name>
<evidence type="ECO:0000256" key="5">
    <source>
        <dbReference type="ARBA" id="ARBA00023049"/>
    </source>
</evidence>
<dbReference type="PANTHER" id="PTHR10127:SF780">
    <property type="entry name" value="METALLOENDOPEPTIDASE"/>
    <property type="match status" value="1"/>
</dbReference>
<evidence type="ECO:0000259" key="9">
    <source>
        <dbReference type="PROSITE" id="PS51864"/>
    </source>
</evidence>
<evidence type="ECO:0000313" key="11">
    <source>
        <dbReference type="Proteomes" id="UP000663823"/>
    </source>
</evidence>
<dbReference type="GO" id="GO:0004222">
    <property type="term" value="F:metalloendopeptidase activity"/>
    <property type="evidence" value="ECO:0007669"/>
    <property type="project" value="UniProtKB-UniRule"/>
</dbReference>
<dbReference type="CDD" id="cd04280">
    <property type="entry name" value="ZnMc_astacin_like"/>
    <property type="match status" value="1"/>
</dbReference>
<dbReference type="InterPro" id="IPR029058">
    <property type="entry name" value="AB_hydrolase_fold"/>
</dbReference>
<dbReference type="EMBL" id="CAJOAX010000173">
    <property type="protein sequence ID" value="CAF3529785.1"/>
    <property type="molecule type" value="Genomic_DNA"/>
</dbReference>
<dbReference type="Pfam" id="PF01738">
    <property type="entry name" value="DLH"/>
    <property type="match status" value="1"/>
</dbReference>
<gene>
    <name evidence="10" type="ORF">OTI717_LOCUS3255</name>
</gene>
<comment type="caution">
    <text evidence="6">Lacks conserved residue(s) required for the propagation of feature annotation.</text>
</comment>
<accession>A0A818ITU7</accession>
<evidence type="ECO:0000256" key="2">
    <source>
        <dbReference type="ARBA" id="ARBA00022723"/>
    </source>
</evidence>
<evidence type="ECO:0000256" key="4">
    <source>
        <dbReference type="ARBA" id="ARBA00022833"/>
    </source>
</evidence>
<proteinExistence type="predicted"/>
<sequence length="589" mass="66451">MQLLLSISIGFVVYIINFHTTLALPPNYNDVSKDNTHFNEEIPTLENSRPSAKFNPEHIGGHYQGDMIIPEEISRGAAHRPLWQRWPNGIIPYDMTSSISANHSQLIVDAMRRMENLTRIGNVQCIKFRPKTSSDEIFITIRNGTGCSAHVGYLQNYTLNRTVTLMHTPRATCMRTGIIQHELLHVLGFFHEQSRPDRDDYVSIQWNNIINGTEFNFQKYNLTDIDTLNTSYDYGSVMHYDADAFSSNGLPTIRATRNASAVLGQRIGMSPIDILEVQRYYRCDRTSSSIAIRTNTILISSIIIIEITLIFLFNSAILLEKSQISQATTSWNETYPKGQVTRVKNVDVYTVGSNAYSTNDLSVIVIYDIFGFNISQTRVFCDRFSAQYKVQVAMPDFFRGKTASLHINNLTTVLSVIGNWSQVSSDLSDVASWLKGTSPSHRIALIGFCWGGLQVVRACSNLSTLFFTGISIHGAWLTEDEVRQLQQPMLFIAAGDDPPLKPDISSVIEKWTSPRVANQCQYETYSNMKHGFVSAGANYSNPENVIAIDDVHEKVRNFLDRISRNSASSTHHSMRCFSVFLFLFLLNII</sequence>
<dbReference type="GO" id="GO:0006508">
    <property type="term" value="P:proteolysis"/>
    <property type="evidence" value="ECO:0007669"/>
    <property type="project" value="UniProtKB-KW"/>
</dbReference>
<dbReference type="PANTHER" id="PTHR10127">
    <property type="entry name" value="DISCOIDIN, CUB, EGF, LAMININ , AND ZINC METALLOPROTEASE DOMAIN CONTAINING"/>
    <property type="match status" value="1"/>
</dbReference>
<feature type="binding site" evidence="6">
    <location>
        <position position="181"/>
    </location>
    <ligand>
        <name>Zn(2+)</name>
        <dbReference type="ChEBI" id="CHEBI:29105"/>
        <note>catalytic</note>
    </ligand>
</feature>
<keyword evidence="8" id="KW-0812">Transmembrane</keyword>
<dbReference type="InterPro" id="IPR001506">
    <property type="entry name" value="Peptidase_M12A"/>
</dbReference>
<feature type="transmembrane region" description="Helical" evidence="8">
    <location>
        <begin position="297"/>
        <end position="319"/>
    </location>
</feature>
<dbReference type="EC" id="3.4.24.-" evidence="7"/>
<dbReference type="Pfam" id="PF01400">
    <property type="entry name" value="Astacin"/>
    <property type="match status" value="1"/>
</dbReference>
<evidence type="ECO:0000313" key="10">
    <source>
        <dbReference type="EMBL" id="CAF3529785.1"/>
    </source>
</evidence>
<evidence type="ECO:0000256" key="7">
    <source>
        <dbReference type="RuleBase" id="RU361183"/>
    </source>
</evidence>
<comment type="cofactor">
    <cofactor evidence="6 7">
        <name>Zn(2+)</name>
        <dbReference type="ChEBI" id="CHEBI:29105"/>
    </cofactor>
    <text evidence="6 7">Binds 1 zinc ion per subunit.</text>
</comment>
<organism evidence="10 11">
    <name type="scientific">Rotaria sordida</name>
    <dbReference type="NCBI Taxonomy" id="392033"/>
    <lineage>
        <taxon>Eukaryota</taxon>
        <taxon>Metazoa</taxon>
        <taxon>Spiralia</taxon>
        <taxon>Gnathifera</taxon>
        <taxon>Rotifera</taxon>
        <taxon>Eurotatoria</taxon>
        <taxon>Bdelloidea</taxon>
        <taxon>Philodinida</taxon>
        <taxon>Philodinidae</taxon>
        <taxon>Rotaria</taxon>
    </lineage>
</organism>
<evidence type="ECO:0000256" key="8">
    <source>
        <dbReference type="SAM" id="Phobius"/>
    </source>
</evidence>
<feature type="binding site" evidence="6">
    <location>
        <position position="191"/>
    </location>
    <ligand>
        <name>Zn(2+)</name>
        <dbReference type="ChEBI" id="CHEBI:29105"/>
        <note>catalytic</note>
    </ligand>
</feature>
<keyword evidence="2 6" id="KW-0479">Metal-binding</keyword>
<dbReference type="InterPro" id="IPR006026">
    <property type="entry name" value="Peptidase_Metallo"/>
</dbReference>
<keyword evidence="8" id="KW-1133">Transmembrane helix</keyword>
<comment type="caution">
    <text evidence="10">The sequence shown here is derived from an EMBL/GenBank/DDBJ whole genome shotgun (WGS) entry which is preliminary data.</text>
</comment>
<evidence type="ECO:0000256" key="6">
    <source>
        <dbReference type="PROSITE-ProRule" id="PRU01211"/>
    </source>
</evidence>
<dbReference type="AlphaFoldDB" id="A0A818ITU7"/>
<dbReference type="Gene3D" id="3.40.390.10">
    <property type="entry name" value="Collagenase (Catalytic Domain)"/>
    <property type="match status" value="1"/>
</dbReference>
<dbReference type="PROSITE" id="PS51864">
    <property type="entry name" value="ASTACIN"/>
    <property type="match status" value="1"/>
</dbReference>
<keyword evidence="8" id="KW-0472">Membrane</keyword>
<dbReference type="Gene3D" id="3.40.50.1820">
    <property type="entry name" value="alpha/beta hydrolase"/>
    <property type="match status" value="1"/>
</dbReference>
<evidence type="ECO:0000256" key="1">
    <source>
        <dbReference type="ARBA" id="ARBA00022670"/>
    </source>
</evidence>
<dbReference type="InterPro" id="IPR034035">
    <property type="entry name" value="Astacin-like_dom"/>
</dbReference>
<keyword evidence="4 6" id="KW-0862">Zinc</keyword>
<protein>
    <recommendedName>
        <fullName evidence="7">Metalloendopeptidase</fullName>
        <ecNumber evidence="7">3.4.24.-</ecNumber>
    </recommendedName>
</protein>